<name>A0AAD1WCI4_PELCU</name>
<reference evidence="2" key="1">
    <citation type="submission" date="2022-03" db="EMBL/GenBank/DDBJ databases">
        <authorList>
            <person name="Alioto T."/>
            <person name="Alioto T."/>
            <person name="Gomez Garrido J."/>
        </authorList>
    </citation>
    <scope>NUCLEOTIDE SEQUENCE</scope>
</reference>
<dbReference type="Proteomes" id="UP001295444">
    <property type="component" value="Chromosome 06"/>
</dbReference>
<keyword evidence="3" id="KW-1185">Reference proteome</keyword>
<feature type="compositionally biased region" description="Basic and acidic residues" evidence="1">
    <location>
        <begin position="62"/>
        <end position="71"/>
    </location>
</feature>
<dbReference type="EMBL" id="OW240917">
    <property type="protein sequence ID" value="CAH2299578.1"/>
    <property type="molecule type" value="Genomic_DNA"/>
</dbReference>
<dbReference type="AlphaFoldDB" id="A0AAD1WCI4"/>
<organism evidence="2 3">
    <name type="scientific">Pelobates cultripes</name>
    <name type="common">Western spadefoot toad</name>
    <dbReference type="NCBI Taxonomy" id="61616"/>
    <lineage>
        <taxon>Eukaryota</taxon>
        <taxon>Metazoa</taxon>
        <taxon>Chordata</taxon>
        <taxon>Craniata</taxon>
        <taxon>Vertebrata</taxon>
        <taxon>Euteleostomi</taxon>
        <taxon>Amphibia</taxon>
        <taxon>Batrachia</taxon>
        <taxon>Anura</taxon>
        <taxon>Pelobatoidea</taxon>
        <taxon>Pelobatidae</taxon>
        <taxon>Pelobates</taxon>
    </lineage>
</organism>
<proteinExistence type="predicted"/>
<gene>
    <name evidence="2" type="ORF">PECUL_23A047418</name>
</gene>
<feature type="non-terminal residue" evidence="2">
    <location>
        <position position="1"/>
    </location>
</feature>
<evidence type="ECO:0000256" key="1">
    <source>
        <dbReference type="SAM" id="MobiDB-lite"/>
    </source>
</evidence>
<feature type="region of interest" description="Disordered" evidence="1">
    <location>
        <begin position="48"/>
        <end position="85"/>
    </location>
</feature>
<accession>A0AAD1WCI4</accession>
<evidence type="ECO:0000313" key="2">
    <source>
        <dbReference type="EMBL" id="CAH2299578.1"/>
    </source>
</evidence>
<evidence type="ECO:0000313" key="3">
    <source>
        <dbReference type="Proteomes" id="UP001295444"/>
    </source>
</evidence>
<protein>
    <submittedName>
        <fullName evidence="2">Uncharacterized protein</fullName>
    </submittedName>
</protein>
<sequence>TGDSSLQFENCQYTYHQNRSEVRQVTIDPMAARTRRNKLYQQRQRKAAQRALGTCTQGTFTRGRELPRQDDTQNATHSLSHHQDYLTSPPLALDLRMSKVGGGCTIPIKGKG</sequence>